<name>A0ABX6FXQ1_9BURK</name>
<evidence type="ECO:0000313" key="2">
    <source>
        <dbReference type="EMBL" id="QGZ41931.1"/>
    </source>
</evidence>
<evidence type="ECO:0000256" key="1">
    <source>
        <dbReference type="SAM" id="Phobius"/>
    </source>
</evidence>
<dbReference type="Proteomes" id="UP000437862">
    <property type="component" value="Chromosome"/>
</dbReference>
<keyword evidence="1" id="KW-1133">Transmembrane helix</keyword>
<organism evidence="2 3">
    <name type="scientific">Pseudoduganella flava</name>
    <dbReference type="NCBI Taxonomy" id="871742"/>
    <lineage>
        <taxon>Bacteria</taxon>
        <taxon>Pseudomonadati</taxon>
        <taxon>Pseudomonadota</taxon>
        <taxon>Betaproteobacteria</taxon>
        <taxon>Burkholderiales</taxon>
        <taxon>Oxalobacteraceae</taxon>
        <taxon>Telluria group</taxon>
        <taxon>Pseudoduganella</taxon>
    </lineage>
</organism>
<reference evidence="2 3" key="1">
    <citation type="submission" date="2019-12" db="EMBL/GenBank/DDBJ databases">
        <title>Draft Genome Sequences of Six Type Strains of the Genus Massilia.</title>
        <authorList>
            <person name="Miess H."/>
            <person name="Frediansyah A."/>
            <person name="Goeker M."/>
            <person name="Gross H."/>
        </authorList>
    </citation>
    <scope>NUCLEOTIDE SEQUENCE [LARGE SCALE GENOMIC DNA]</scope>
    <source>
        <strain evidence="2 3">DSM 26639</strain>
    </source>
</reference>
<feature type="transmembrane region" description="Helical" evidence="1">
    <location>
        <begin position="96"/>
        <end position="116"/>
    </location>
</feature>
<keyword evidence="1" id="KW-0472">Membrane</keyword>
<sequence length="144" mass="14604">MAQRIKAQGYTLNQLIARQTVRAHGERAVFSRLSTTRQNAIYAEIVSSAGRSNAAVTRAMARMRYAGRGLIVVAVALSVYNVATATNKGTAFKKELAANGAGIAGGVAGGAVAGLACGPGAPVCVTVGAFVGGVLAAFGSTYLW</sequence>
<evidence type="ECO:0000313" key="3">
    <source>
        <dbReference type="Proteomes" id="UP000437862"/>
    </source>
</evidence>
<protein>
    <recommendedName>
        <fullName evidence="4">Glycine zipper family protein</fullName>
    </recommendedName>
</protein>
<feature type="transmembrane region" description="Helical" evidence="1">
    <location>
        <begin position="123"/>
        <end position="143"/>
    </location>
</feature>
<dbReference type="EMBL" id="CP046904">
    <property type="protein sequence ID" value="QGZ41931.1"/>
    <property type="molecule type" value="Genomic_DNA"/>
</dbReference>
<keyword evidence="3" id="KW-1185">Reference proteome</keyword>
<accession>A0ABX6FXQ1</accession>
<evidence type="ECO:0008006" key="4">
    <source>
        <dbReference type="Google" id="ProtNLM"/>
    </source>
</evidence>
<proteinExistence type="predicted"/>
<dbReference type="RefSeq" id="WP_145878927.1">
    <property type="nucleotide sequence ID" value="NZ_CP046904.1"/>
</dbReference>
<keyword evidence="1" id="KW-0812">Transmembrane</keyword>
<gene>
    <name evidence="2" type="ORF">GO485_24660</name>
</gene>
<feature type="transmembrane region" description="Helical" evidence="1">
    <location>
        <begin position="65"/>
        <end position="84"/>
    </location>
</feature>